<dbReference type="PANTHER" id="PTHR11224:SF10">
    <property type="entry name" value="IP09428P-RELATED"/>
    <property type="match status" value="1"/>
</dbReference>
<evidence type="ECO:0000256" key="2">
    <source>
        <dbReference type="ARBA" id="ARBA00022771"/>
    </source>
</evidence>
<evidence type="ECO:0000313" key="6">
    <source>
        <dbReference type="EMBL" id="KAE9459804.1"/>
    </source>
</evidence>
<accession>A0A6A4LUH3</accession>
<name>A0A6A4LUH3_9ERIC</name>
<evidence type="ECO:0000256" key="4">
    <source>
        <dbReference type="PROSITE-ProRule" id="PRU00723"/>
    </source>
</evidence>
<dbReference type="InterPro" id="IPR045072">
    <property type="entry name" value="MKRN-like"/>
</dbReference>
<dbReference type="PROSITE" id="PS50103">
    <property type="entry name" value="ZF_C3H1"/>
    <property type="match status" value="1"/>
</dbReference>
<evidence type="ECO:0000259" key="5">
    <source>
        <dbReference type="PROSITE" id="PS50103"/>
    </source>
</evidence>
<organism evidence="6 7">
    <name type="scientific">Rhododendron williamsianum</name>
    <dbReference type="NCBI Taxonomy" id="262921"/>
    <lineage>
        <taxon>Eukaryota</taxon>
        <taxon>Viridiplantae</taxon>
        <taxon>Streptophyta</taxon>
        <taxon>Embryophyta</taxon>
        <taxon>Tracheophyta</taxon>
        <taxon>Spermatophyta</taxon>
        <taxon>Magnoliopsida</taxon>
        <taxon>eudicotyledons</taxon>
        <taxon>Gunneridae</taxon>
        <taxon>Pentapetalae</taxon>
        <taxon>asterids</taxon>
        <taxon>Ericales</taxon>
        <taxon>Ericaceae</taxon>
        <taxon>Ericoideae</taxon>
        <taxon>Rhodoreae</taxon>
        <taxon>Rhododendron</taxon>
    </lineage>
</organism>
<dbReference type="Proteomes" id="UP000428333">
    <property type="component" value="Linkage Group LG05"/>
</dbReference>
<evidence type="ECO:0000256" key="1">
    <source>
        <dbReference type="ARBA" id="ARBA00022723"/>
    </source>
</evidence>
<sequence>MDIKMTSSCRSIHCKHFDFGNGSCPFGSSCFYMHAYRDGRLEEVVLRHLGAEDGHTVIAKNIRLSDFLRSLHIR</sequence>
<protein>
    <recommendedName>
        <fullName evidence="5">C3H1-type domain-containing protein</fullName>
    </recommendedName>
</protein>
<dbReference type="AlphaFoldDB" id="A0A6A4LUH3"/>
<feature type="non-terminal residue" evidence="6">
    <location>
        <position position="1"/>
    </location>
</feature>
<dbReference type="EMBL" id="QEFC01001158">
    <property type="protein sequence ID" value="KAE9459804.1"/>
    <property type="molecule type" value="Genomic_DNA"/>
</dbReference>
<evidence type="ECO:0000256" key="3">
    <source>
        <dbReference type="ARBA" id="ARBA00022833"/>
    </source>
</evidence>
<feature type="zinc finger region" description="C3H1-type" evidence="4">
    <location>
        <begin position="8"/>
        <end position="37"/>
    </location>
</feature>
<keyword evidence="3 4" id="KW-0862">Zinc</keyword>
<dbReference type="PANTHER" id="PTHR11224">
    <property type="entry name" value="MAKORIN-RELATED"/>
    <property type="match status" value="1"/>
</dbReference>
<gene>
    <name evidence="6" type="ORF">C3L33_08269</name>
</gene>
<comment type="caution">
    <text evidence="6">The sequence shown here is derived from an EMBL/GenBank/DDBJ whole genome shotgun (WGS) entry which is preliminary data.</text>
</comment>
<dbReference type="PROSITE" id="PS51257">
    <property type="entry name" value="PROKAR_LIPOPROTEIN"/>
    <property type="match status" value="1"/>
</dbReference>
<evidence type="ECO:0000313" key="7">
    <source>
        <dbReference type="Proteomes" id="UP000428333"/>
    </source>
</evidence>
<dbReference type="OrthoDB" id="411372at2759"/>
<proteinExistence type="predicted"/>
<feature type="domain" description="C3H1-type" evidence="5">
    <location>
        <begin position="8"/>
        <end position="37"/>
    </location>
</feature>
<dbReference type="GO" id="GO:0000209">
    <property type="term" value="P:protein polyubiquitination"/>
    <property type="evidence" value="ECO:0007669"/>
    <property type="project" value="InterPro"/>
</dbReference>
<reference evidence="6 7" key="1">
    <citation type="journal article" date="2019" name="Genome Biol. Evol.">
        <title>The Rhododendron genome and chromosomal organization provide insight into shared whole-genome duplications across the heath family (Ericaceae).</title>
        <authorList>
            <person name="Soza V.L."/>
            <person name="Lindsley D."/>
            <person name="Waalkes A."/>
            <person name="Ramage E."/>
            <person name="Patwardhan R.P."/>
            <person name="Burton J.N."/>
            <person name="Adey A."/>
            <person name="Kumar A."/>
            <person name="Qiu R."/>
            <person name="Shendure J."/>
            <person name="Hall B."/>
        </authorList>
    </citation>
    <scope>NUCLEOTIDE SEQUENCE [LARGE SCALE GENOMIC DNA]</scope>
    <source>
        <strain evidence="6">RSF 1966-606</strain>
    </source>
</reference>
<dbReference type="GO" id="GO:0008270">
    <property type="term" value="F:zinc ion binding"/>
    <property type="evidence" value="ECO:0007669"/>
    <property type="project" value="UniProtKB-KW"/>
</dbReference>
<keyword evidence="1 4" id="KW-0479">Metal-binding</keyword>
<keyword evidence="7" id="KW-1185">Reference proteome</keyword>
<keyword evidence="2 4" id="KW-0863">Zinc-finger</keyword>
<dbReference type="InterPro" id="IPR000571">
    <property type="entry name" value="Znf_CCCH"/>
</dbReference>
<dbReference type="GO" id="GO:0061630">
    <property type="term" value="F:ubiquitin protein ligase activity"/>
    <property type="evidence" value="ECO:0007669"/>
    <property type="project" value="InterPro"/>
</dbReference>